<dbReference type="Pfam" id="PF00873">
    <property type="entry name" value="ACR_tran"/>
    <property type="match status" value="1"/>
</dbReference>
<dbReference type="Proteomes" id="UP000259273">
    <property type="component" value="Unassembled WGS sequence"/>
</dbReference>
<dbReference type="AlphaFoldDB" id="A0A3C1KNH5"/>
<gene>
    <name evidence="2" type="ORF">DCP75_11005</name>
</gene>
<dbReference type="EMBL" id="DMND01000148">
    <property type="protein sequence ID" value="HAN28227.1"/>
    <property type="molecule type" value="Genomic_DNA"/>
</dbReference>
<comment type="caution">
    <text evidence="2">The sequence shown here is derived from an EMBL/GenBank/DDBJ whole genome shotgun (WGS) entry which is preliminary data.</text>
</comment>
<dbReference type="GO" id="GO:0005886">
    <property type="term" value="C:plasma membrane"/>
    <property type="evidence" value="ECO:0007669"/>
    <property type="project" value="TreeGrafter"/>
</dbReference>
<reference evidence="2 3" key="1">
    <citation type="journal article" date="2018" name="Nat. Biotechnol.">
        <title>A standardized bacterial taxonomy based on genome phylogeny substantially revises the tree of life.</title>
        <authorList>
            <person name="Parks D.H."/>
            <person name="Chuvochina M."/>
            <person name="Waite D.W."/>
            <person name="Rinke C."/>
            <person name="Skarshewski A."/>
            <person name="Chaumeil P.A."/>
            <person name="Hugenholtz P."/>
        </authorList>
    </citation>
    <scope>NUCLEOTIDE SEQUENCE [LARGE SCALE GENOMIC DNA]</scope>
    <source>
        <strain evidence="2">UBA9158</strain>
    </source>
</reference>
<dbReference type="InterPro" id="IPR001036">
    <property type="entry name" value="Acrflvin-R"/>
</dbReference>
<keyword evidence="1" id="KW-0812">Transmembrane</keyword>
<dbReference type="GO" id="GO:0042910">
    <property type="term" value="F:xenobiotic transmembrane transporter activity"/>
    <property type="evidence" value="ECO:0007669"/>
    <property type="project" value="TreeGrafter"/>
</dbReference>
<feature type="non-terminal residue" evidence="2">
    <location>
        <position position="324"/>
    </location>
</feature>
<dbReference type="Gene3D" id="3.30.2090.10">
    <property type="entry name" value="Multidrug efflux transporter AcrB TolC docking domain, DN and DC subdomains"/>
    <property type="match status" value="1"/>
</dbReference>
<dbReference type="Gene3D" id="3.30.70.1430">
    <property type="entry name" value="Multidrug efflux transporter AcrB pore domain"/>
    <property type="match status" value="1"/>
</dbReference>
<dbReference type="SUPFAM" id="SSF82693">
    <property type="entry name" value="Multidrug efflux transporter AcrB pore domain, PN1, PN2, PC1 and PC2 subdomains"/>
    <property type="match status" value="1"/>
</dbReference>
<sequence>MLARLLYGNTRYFVLLVMVVLAVGIASLRSIARQEDPTITNFVAHVTTFYPGADPARVEAIITRPLEDELRQIAEIDELNSVSGTGVSSLTISLVESLSDADIERSWSEIRDALGDAAAKFPAGATAPLFDDDRLKSYTMLVALRARDGNTAPLSLLHRIALDFADAARNFSGTERVDLFGEPSEEIRVAIDEIALASRGLSAADVAAALQGADPRAAAGRSTGNGNDLLIEVGGEFDSTARVREVLLRATADGAAIRVGDIADVYRARSTPPAARVLVQGAEGILIGVAMKDGLQVDRWAADFTDFVASYNTLAPDGISIEIS</sequence>
<proteinExistence type="predicted"/>
<protein>
    <submittedName>
        <fullName evidence="2">AcrB/AcrD/AcrF family protein</fullName>
    </submittedName>
</protein>
<dbReference type="Gene3D" id="1.20.1640.10">
    <property type="entry name" value="Multidrug efflux transporter AcrB transmembrane domain"/>
    <property type="match status" value="1"/>
</dbReference>
<dbReference type="PANTHER" id="PTHR32063">
    <property type="match status" value="1"/>
</dbReference>
<feature type="transmembrane region" description="Helical" evidence="1">
    <location>
        <begin position="12"/>
        <end position="32"/>
    </location>
</feature>
<dbReference type="SUPFAM" id="SSF82714">
    <property type="entry name" value="Multidrug efflux transporter AcrB TolC docking domain, DN and DC subdomains"/>
    <property type="match status" value="1"/>
</dbReference>
<name>A0A3C1KNH5_9GAMM</name>
<dbReference type="STRING" id="1121937.GCA_000423125_01580"/>
<evidence type="ECO:0000313" key="2">
    <source>
        <dbReference type="EMBL" id="HAN28227.1"/>
    </source>
</evidence>
<organism evidence="2 3">
    <name type="scientific">Haliea salexigens</name>
    <dbReference type="NCBI Taxonomy" id="287487"/>
    <lineage>
        <taxon>Bacteria</taxon>
        <taxon>Pseudomonadati</taxon>
        <taxon>Pseudomonadota</taxon>
        <taxon>Gammaproteobacteria</taxon>
        <taxon>Cellvibrionales</taxon>
        <taxon>Halieaceae</taxon>
        <taxon>Haliea</taxon>
    </lineage>
</organism>
<evidence type="ECO:0000313" key="3">
    <source>
        <dbReference type="Proteomes" id="UP000259273"/>
    </source>
</evidence>
<dbReference type="PANTHER" id="PTHR32063:SF18">
    <property type="entry name" value="CATION EFFLUX SYSTEM PROTEIN"/>
    <property type="match status" value="1"/>
</dbReference>
<keyword evidence="1" id="KW-1133">Transmembrane helix</keyword>
<accession>A0A3C1KNH5</accession>
<evidence type="ECO:0000256" key="1">
    <source>
        <dbReference type="SAM" id="Phobius"/>
    </source>
</evidence>
<dbReference type="Gene3D" id="3.30.70.1320">
    <property type="entry name" value="Multidrug efflux transporter AcrB pore domain like"/>
    <property type="match status" value="1"/>
</dbReference>
<keyword evidence="1" id="KW-0472">Membrane</keyword>
<dbReference type="InterPro" id="IPR027463">
    <property type="entry name" value="AcrB_DN_DC_subdom"/>
</dbReference>